<accession>E3QZS3</accession>
<keyword evidence="5" id="KW-1185">Reference proteome</keyword>
<dbReference type="Gene3D" id="3.40.50.11350">
    <property type="match status" value="1"/>
</dbReference>
<dbReference type="AlphaFoldDB" id="E3QZS3"/>
<dbReference type="HOGENOM" id="CLU_105917_0_0_1"/>
<dbReference type="VEuPathDB" id="FungiDB:GLRG_11506"/>
<dbReference type="CDD" id="cd11296">
    <property type="entry name" value="O-FucT_like"/>
    <property type="match status" value="1"/>
</dbReference>
<evidence type="ECO:0000313" key="4">
    <source>
        <dbReference type="EMBL" id="EFQ36361.1"/>
    </source>
</evidence>
<evidence type="ECO:0000256" key="3">
    <source>
        <dbReference type="ARBA" id="ARBA00023277"/>
    </source>
</evidence>
<keyword evidence="2" id="KW-0294">Fucose metabolism</keyword>
<dbReference type="GO" id="GO:0006004">
    <property type="term" value="P:fucose metabolic process"/>
    <property type="evidence" value="ECO:0007669"/>
    <property type="project" value="UniProtKB-KW"/>
</dbReference>
<keyword evidence="1" id="KW-0808">Transferase</keyword>
<name>E3QZS3_COLGM</name>
<dbReference type="eggNOG" id="ENOG502TB52">
    <property type="taxonomic scope" value="Eukaryota"/>
</dbReference>
<dbReference type="RefSeq" id="XP_008100381.1">
    <property type="nucleotide sequence ID" value="XM_008102190.1"/>
</dbReference>
<dbReference type="Proteomes" id="UP000008782">
    <property type="component" value="Unassembled WGS sequence"/>
</dbReference>
<sequence length="257" mass="29100">MFGWPVGYDPPFMVRHFSGLVRPRDEIKLLAAAALQRMQDQYNAHVDFRTSEDPRVRDNAFIGVHLRVEKDATDYHYLSYEDQLAYLKRRLRGRNGNATHPPDMTLPDTEKSVLYVACGDTDSIARLAKDVAPITVVTKNDLLPEDTFAGASLRNMTWDQQALVDMLILEHSGYFIGVRESTFSWHLALQRAAAVNWVTGGYPGNCWLNSSDIDSANIRSGCKFMLQDNEEWRDDLSAVVSNGHQWGGPHMEISVWP</sequence>
<proteinExistence type="predicted"/>
<dbReference type="InterPro" id="IPR019378">
    <property type="entry name" value="GDP-Fuc_O-FucTrfase"/>
</dbReference>
<reference evidence="5" key="1">
    <citation type="journal article" date="2012" name="Nat. Genet.">
        <title>Lifestyle transitions in plant pathogenic Colletotrichum fungi deciphered by genome and transcriptome analyses.</title>
        <authorList>
            <person name="O'Connell R.J."/>
            <person name="Thon M.R."/>
            <person name="Hacquard S."/>
            <person name="Amyotte S.G."/>
            <person name="Kleemann J."/>
            <person name="Torres M.F."/>
            <person name="Damm U."/>
            <person name="Buiate E.A."/>
            <person name="Epstein L."/>
            <person name="Alkan N."/>
            <person name="Altmueller J."/>
            <person name="Alvarado-Balderrama L."/>
            <person name="Bauser C.A."/>
            <person name="Becker C."/>
            <person name="Birren B.W."/>
            <person name="Chen Z."/>
            <person name="Choi J."/>
            <person name="Crouch J.A."/>
            <person name="Duvick J.P."/>
            <person name="Farman M.A."/>
            <person name="Gan P."/>
            <person name="Heiman D."/>
            <person name="Henrissat B."/>
            <person name="Howard R.J."/>
            <person name="Kabbage M."/>
            <person name="Koch C."/>
            <person name="Kracher B."/>
            <person name="Kubo Y."/>
            <person name="Law A.D."/>
            <person name="Lebrun M.-H."/>
            <person name="Lee Y.-H."/>
            <person name="Miyara I."/>
            <person name="Moore N."/>
            <person name="Neumann U."/>
            <person name="Nordstroem K."/>
            <person name="Panaccione D.G."/>
            <person name="Panstruga R."/>
            <person name="Place M."/>
            <person name="Proctor R.H."/>
            <person name="Prusky D."/>
            <person name="Rech G."/>
            <person name="Reinhardt R."/>
            <person name="Rollins J.A."/>
            <person name="Rounsley S."/>
            <person name="Schardl C.L."/>
            <person name="Schwartz D.C."/>
            <person name="Shenoy N."/>
            <person name="Shirasu K."/>
            <person name="Sikhakolli U.R."/>
            <person name="Stueber K."/>
            <person name="Sukno S.A."/>
            <person name="Sweigard J.A."/>
            <person name="Takano Y."/>
            <person name="Takahara H."/>
            <person name="Trail F."/>
            <person name="van der Does H.C."/>
            <person name="Voll L.M."/>
            <person name="Will I."/>
            <person name="Young S."/>
            <person name="Zeng Q."/>
            <person name="Zhang J."/>
            <person name="Zhou S."/>
            <person name="Dickman M.B."/>
            <person name="Schulze-Lefert P."/>
            <person name="Ver Loren van Themaat E."/>
            <person name="Ma L.-J."/>
            <person name="Vaillancourt L.J."/>
        </authorList>
    </citation>
    <scope>NUCLEOTIDE SEQUENCE [LARGE SCALE GENOMIC DNA]</scope>
    <source>
        <strain evidence="5">M1.001 / M2 / FGSC 10212</strain>
    </source>
</reference>
<keyword evidence="3" id="KW-0119">Carbohydrate metabolism</keyword>
<dbReference type="GeneID" id="24416870"/>
<protein>
    <recommendedName>
        <fullName evidence="6">Alternative oxidase</fullName>
    </recommendedName>
</protein>
<evidence type="ECO:0000313" key="5">
    <source>
        <dbReference type="Proteomes" id="UP000008782"/>
    </source>
</evidence>
<dbReference type="EMBL" id="GG697420">
    <property type="protein sequence ID" value="EFQ36361.1"/>
    <property type="molecule type" value="Genomic_DNA"/>
</dbReference>
<evidence type="ECO:0000256" key="2">
    <source>
        <dbReference type="ARBA" id="ARBA00023253"/>
    </source>
</evidence>
<evidence type="ECO:0008006" key="6">
    <source>
        <dbReference type="Google" id="ProtNLM"/>
    </source>
</evidence>
<organism evidence="5">
    <name type="scientific">Colletotrichum graminicola (strain M1.001 / M2 / FGSC 10212)</name>
    <name type="common">Maize anthracnose fungus</name>
    <name type="synonym">Glomerella graminicola</name>
    <dbReference type="NCBI Taxonomy" id="645133"/>
    <lineage>
        <taxon>Eukaryota</taxon>
        <taxon>Fungi</taxon>
        <taxon>Dikarya</taxon>
        <taxon>Ascomycota</taxon>
        <taxon>Pezizomycotina</taxon>
        <taxon>Sordariomycetes</taxon>
        <taxon>Hypocreomycetidae</taxon>
        <taxon>Glomerellales</taxon>
        <taxon>Glomerellaceae</taxon>
        <taxon>Colletotrichum</taxon>
        <taxon>Colletotrichum graminicola species complex</taxon>
    </lineage>
</organism>
<dbReference type="OrthoDB" id="20368at2759"/>
<evidence type="ECO:0000256" key="1">
    <source>
        <dbReference type="ARBA" id="ARBA00022679"/>
    </source>
</evidence>
<gene>
    <name evidence="4" type="ORF">GLRG_11506</name>
</gene>
<dbReference type="GO" id="GO:0016740">
    <property type="term" value="F:transferase activity"/>
    <property type="evidence" value="ECO:0007669"/>
    <property type="project" value="UniProtKB-KW"/>
</dbReference>
<dbReference type="Pfam" id="PF10250">
    <property type="entry name" value="O-FucT"/>
    <property type="match status" value="1"/>
</dbReference>